<dbReference type="InterPro" id="IPR056884">
    <property type="entry name" value="NPHP3-like_N"/>
</dbReference>
<protein>
    <recommendedName>
        <fullName evidence="3">Nephrocystin 3-like N-terminal domain-containing protein</fullName>
    </recommendedName>
</protein>
<feature type="domain" description="Nephrocystin 3-like N-terminal" evidence="3">
    <location>
        <begin position="241"/>
        <end position="318"/>
    </location>
</feature>
<dbReference type="PANTHER" id="PTHR10039:SF15">
    <property type="entry name" value="NACHT DOMAIN-CONTAINING PROTEIN"/>
    <property type="match status" value="1"/>
</dbReference>
<keyword evidence="5" id="KW-1185">Reference proteome</keyword>
<dbReference type="SUPFAM" id="SSF46689">
    <property type="entry name" value="Homeodomain-like"/>
    <property type="match status" value="1"/>
</dbReference>
<dbReference type="Pfam" id="PF24883">
    <property type="entry name" value="NPHP3_N"/>
    <property type="match status" value="1"/>
</dbReference>
<dbReference type="Gene3D" id="3.40.50.300">
    <property type="entry name" value="P-loop containing nucleotide triphosphate hydrolases"/>
    <property type="match status" value="1"/>
</dbReference>
<comment type="caution">
    <text evidence="4">The sequence shown here is derived from an EMBL/GenBank/DDBJ whole genome shotgun (WGS) entry which is preliminary data.</text>
</comment>
<feature type="compositionally biased region" description="Basic and acidic residues" evidence="2">
    <location>
        <begin position="233"/>
        <end position="242"/>
    </location>
</feature>
<dbReference type="Gene3D" id="3.30.420.10">
    <property type="entry name" value="Ribonuclease H-like superfamily/Ribonuclease H"/>
    <property type="match status" value="1"/>
</dbReference>
<dbReference type="InterPro" id="IPR009057">
    <property type="entry name" value="Homeodomain-like_sf"/>
</dbReference>
<dbReference type="EMBL" id="NESQ01000400">
    <property type="protein sequence ID" value="PUU73216.1"/>
    <property type="molecule type" value="Genomic_DNA"/>
</dbReference>
<dbReference type="PANTHER" id="PTHR10039">
    <property type="entry name" value="AMELOGENIN"/>
    <property type="match status" value="1"/>
</dbReference>
<dbReference type="OrthoDB" id="448455at2759"/>
<evidence type="ECO:0000313" key="5">
    <source>
        <dbReference type="Proteomes" id="UP000244722"/>
    </source>
</evidence>
<dbReference type="AlphaFoldDB" id="A0A2T6ZCP6"/>
<evidence type="ECO:0000313" key="4">
    <source>
        <dbReference type="EMBL" id="PUU73216.1"/>
    </source>
</evidence>
<dbReference type="GO" id="GO:0003676">
    <property type="term" value="F:nucleic acid binding"/>
    <property type="evidence" value="ECO:0007669"/>
    <property type="project" value="InterPro"/>
</dbReference>
<reference evidence="4 5" key="1">
    <citation type="submission" date="2017-04" db="EMBL/GenBank/DDBJ databases">
        <title>Draft genome sequence of Tuber borchii Vittad., a whitish edible truffle.</title>
        <authorList>
            <consortium name="DOE Joint Genome Institute"/>
            <person name="Murat C."/>
            <person name="Kuo A."/>
            <person name="Barry K.W."/>
            <person name="Clum A."/>
            <person name="Dockter R.B."/>
            <person name="Fauchery L."/>
            <person name="Iotti M."/>
            <person name="Kohler A."/>
            <person name="Labutti K."/>
            <person name="Lindquist E.A."/>
            <person name="Lipzen A."/>
            <person name="Ohm R.A."/>
            <person name="Wang M."/>
            <person name="Grigoriev I.V."/>
            <person name="Zambonelli A."/>
            <person name="Martin F.M."/>
        </authorList>
    </citation>
    <scope>NUCLEOTIDE SEQUENCE [LARGE SCALE GENOMIC DNA]</scope>
    <source>
        <strain evidence="4 5">Tbo3840</strain>
    </source>
</reference>
<dbReference type="InterPro" id="IPR036397">
    <property type="entry name" value="RNaseH_sf"/>
</dbReference>
<name>A0A2T6ZCP6_TUBBO</name>
<evidence type="ECO:0000256" key="2">
    <source>
        <dbReference type="SAM" id="MobiDB-lite"/>
    </source>
</evidence>
<dbReference type="SUPFAM" id="SSF52540">
    <property type="entry name" value="P-loop containing nucleoside triphosphate hydrolases"/>
    <property type="match status" value="1"/>
</dbReference>
<proteinExistence type="predicted"/>
<dbReference type="Proteomes" id="UP000244722">
    <property type="component" value="Unassembled WGS sequence"/>
</dbReference>
<evidence type="ECO:0000256" key="1">
    <source>
        <dbReference type="ARBA" id="ARBA00022737"/>
    </source>
</evidence>
<dbReference type="InterPro" id="IPR027417">
    <property type="entry name" value="P-loop_NTPase"/>
</dbReference>
<evidence type="ECO:0000259" key="3">
    <source>
        <dbReference type="Pfam" id="PF24883"/>
    </source>
</evidence>
<sequence length="495" mass="57227">MPPSRPPKKYLSPDERFRIISLRIQQKSWEEIVRETGEKKSTIRNIVTHFLKHGTYHDLPKPGRRRKLDDRGLRRLERAVLKNPAATIQDLAREATLDSGENAVKRALRELKFGVFRVKRKFWLSKEAMMKRRRWCLKKRKWTEEDWRKIIWCDEVRIEVGLRSGPLRVRRRRGTSLWPRYIQPTFHSGRFGISFWAAYSYGSRTPLIFLRRRRPEEYKRERDRGGLNATQYRNEDNSGREDASYRPTLFCDGDPGAGKSYIVSLVIDKLCEEVVGGDPTVVCFYFDFAARNEQSPVNMLGPLLKQLYLSRGLQVSEILKMLRAITAMRRTFIGVDALDECVLEYRMVVLESLGQILQGSASTRLLMTGRPHVWSEVERELGGAAPFVFIPATDDGVLRFLREKLRRDTMPNAMSSTLKEDIMESIPAISTETFLLASLHVRAILRGTTVARRRKILKSIKDGVELGEVYGAARERIKARDKEKAKLAMAALTWI</sequence>
<organism evidence="4 5">
    <name type="scientific">Tuber borchii</name>
    <name type="common">White truffle</name>
    <dbReference type="NCBI Taxonomy" id="42251"/>
    <lineage>
        <taxon>Eukaryota</taxon>
        <taxon>Fungi</taxon>
        <taxon>Dikarya</taxon>
        <taxon>Ascomycota</taxon>
        <taxon>Pezizomycotina</taxon>
        <taxon>Pezizomycetes</taxon>
        <taxon>Pezizales</taxon>
        <taxon>Tuberaceae</taxon>
        <taxon>Tuber</taxon>
    </lineage>
</organism>
<keyword evidence="1" id="KW-0677">Repeat</keyword>
<feature type="region of interest" description="Disordered" evidence="2">
    <location>
        <begin position="220"/>
        <end position="242"/>
    </location>
</feature>
<accession>A0A2T6ZCP6</accession>
<dbReference type="Gene3D" id="1.10.10.10">
    <property type="entry name" value="Winged helix-like DNA-binding domain superfamily/Winged helix DNA-binding domain"/>
    <property type="match status" value="1"/>
</dbReference>
<dbReference type="InterPro" id="IPR036388">
    <property type="entry name" value="WH-like_DNA-bd_sf"/>
</dbReference>
<gene>
    <name evidence="4" type="ORF">B9Z19DRAFT_1135616</name>
</gene>